<evidence type="ECO:0000313" key="3">
    <source>
        <dbReference type="Proteomes" id="UP000305267"/>
    </source>
</evidence>
<protein>
    <recommendedName>
        <fullName evidence="1">DUF6894 domain-containing protein</fullName>
    </recommendedName>
</protein>
<dbReference type="InterPro" id="IPR054189">
    <property type="entry name" value="DUF6894"/>
</dbReference>
<sequence>MPRFFFDLHDGHWDRDDGGTECPNIEHAILQAKQTLPAMALDQLPRDGDRHTMTVLVTDEDGRPVYTATLSYSGLVLAR</sequence>
<dbReference type="AlphaFoldDB" id="A0A5C4LB52"/>
<feature type="domain" description="DUF6894" evidence="1">
    <location>
        <begin position="3"/>
        <end position="71"/>
    </location>
</feature>
<proteinExistence type="predicted"/>
<gene>
    <name evidence="2" type="ORF">FF100_28310</name>
</gene>
<dbReference type="RefSeq" id="WP_139039108.1">
    <property type="nucleotide sequence ID" value="NZ_VDDA01000021.1"/>
</dbReference>
<dbReference type="EMBL" id="VDDA01000021">
    <property type="protein sequence ID" value="TNC08750.1"/>
    <property type="molecule type" value="Genomic_DNA"/>
</dbReference>
<keyword evidence="3" id="KW-1185">Reference proteome</keyword>
<organism evidence="2 3">
    <name type="scientific">Methylobacterium terricola</name>
    <dbReference type="NCBI Taxonomy" id="2583531"/>
    <lineage>
        <taxon>Bacteria</taxon>
        <taxon>Pseudomonadati</taxon>
        <taxon>Pseudomonadota</taxon>
        <taxon>Alphaproteobacteria</taxon>
        <taxon>Hyphomicrobiales</taxon>
        <taxon>Methylobacteriaceae</taxon>
        <taxon>Methylobacterium</taxon>
    </lineage>
</organism>
<dbReference type="Proteomes" id="UP000305267">
    <property type="component" value="Unassembled WGS sequence"/>
</dbReference>
<reference evidence="2 3" key="1">
    <citation type="submission" date="2019-06" db="EMBL/GenBank/DDBJ databases">
        <title>Genome of Methylobacterium sp. 17Sr1-39.</title>
        <authorList>
            <person name="Seo T."/>
        </authorList>
    </citation>
    <scope>NUCLEOTIDE SEQUENCE [LARGE SCALE GENOMIC DNA]</scope>
    <source>
        <strain evidence="2 3">17Sr1-39</strain>
    </source>
</reference>
<accession>A0A5C4LB52</accession>
<dbReference type="OrthoDB" id="8242967at2"/>
<evidence type="ECO:0000259" key="1">
    <source>
        <dbReference type="Pfam" id="PF21834"/>
    </source>
</evidence>
<name>A0A5C4LB52_9HYPH</name>
<dbReference type="Pfam" id="PF21834">
    <property type="entry name" value="DUF6894"/>
    <property type="match status" value="1"/>
</dbReference>
<evidence type="ECO:0000313" key="2">
    <source>
        <dbReference type="EMBL" id="TNC08750.1"/>
    </source>
</evidence>
<comment type="caution">
    <text evidence="2">The sequence shown here is derived from an EMBL/GenBank/DDBJ whole genome shotgun (WGS) entry which is preliminary data.</text>
</comment>